<evidence type="ECO:0000313" key="1">
    <source>
        <dbReference type="EMBL" id="SEJ23440.1"/>
    </source>
</evidence>
<dbReference type="RefSeq" id="WP_090733559.1">
    <property type="nucleotide sequence ID" value="NZ_FNYQ01000064.1"/>
</dbReference>
<protein>
    <submittedName>
        <fullName evidence="1">Uncharacterized protein</fullName>
    </submittedName>
</protein>
<sequence length="94" mass="10611">MTQLAMAGDDWLSDNDIKRTKRAIANRKKAALACAKKLESAAEALNDFLRACRECNDESGDRVGREWDGRNIMIRDITEYAGWLDAVYGKEQQS</sequence>
<dbReference type="AlphaFoldDB" id="A0A1H6XEX8"/>
<dbReference type="EMBL" id="FNYQ01000064">
    <property type="protein sequence ID" value="SEJ23440.1"/>
    <property type="molecule type" value="Genomic_DNA"/>
</dbReference>
<organism evidence="1 2">
    <name type="scientific">Azotobacter beijerinckii</name>
    <dbReference type="NCBI Taxonomy" id="170623"/>
    <lineage>
        <taxon>Bacteria</taxon>
        <taxon>Pseudomonadati</taxon>
        <taxon>Pseudomonadota</taxon>
        <taxon>Gammaproteobacteria</taxon>
        <taxon>Pseudomonadales</taxon>
        <taxon>Pseudomonadaceae</taxon>
        <taxon>Azotobacter</taxon>
    </lineage>
</organism>
<dbReference type="Proteomes" id="UP000199250">
    <property type="component" value="Unassembled WGS sequence"/>
</dbReference>
<reference evidence="1 2" key="1">
    <citation type="submission" date="2016-10" db="EMBL/GenBank/DDBJ databases">
        <authorList>
            <person name="de Groot N.N."/>
        </authorList>
    </citation>
    <scope>NUCLEOTIDE SEQUENCE [LARGE SCALE GENOMIC DNA]</scope>
    <source>
        <strain evidence="1 2">DSM 373</strain>
    </source>
</reference>
<name>A0A1H6XEX8_9GAMM</name>
<dbReference type="OrthoDB" id="9255809at2"/>
<accession>A0A1H6XEX8</accession>
<gene>
    <name evidence="1" type="ORF">SAMN04244572_03211</name>
</gene>
<proteinExistence type="predicted"/>
<evidence type="ECO:0000313" key="2">
    <source>
        <dbReference type="Proteomes" id="UP000199250"/>
    </source>
</evidence>